<evidence type="ECO:0000256" key="1">
    <source>
        <dbReference type="ARBA" id="ARBA00023015"/>
    </source>
</evidence>
<dbReference type="InterPro" id="IPR050109">
    <property type="entry name" value="HTH-type_TetR-like_transc_reg"/>
</dbReference>
<evidence type="ECO:0000259" key="4">
    <source>
        <dbReference type="PROSITE" id="PS50977"/>
    </source>
</evidence>
<reference evidence="6" key="1">
    <citation type="submission" date="2020-05" db="EMBL/GenBank/DDBJ databases">
        <authorList>
            <person name="Chiriac C."/>
            <person name="Salcher M."/>
            <person name="Ghai R."/>
            <person name="Kavagutti S V."/>
        </authorList>
    </citation>
    <scope>NUCLEOTIDE SEQUENCE</scope>
</reference>
<evidence type="ECO:0000256" key="2">
    <source>
        <dbReference type="ARBA" id="ARBA00023125"/>
    </source>
</evidence>
<keyword evidence="1" id="KW-0805">Transcription regulation</keyword>
<dbReference type="InterPro" id="IPR023772">
    <property type="entry name" value="DNA-bd_HTH_TetR-type_CS"/>
</dbReference>
<dbReference type="EMBL" id="CAEZYU010000057">
    <property type="protein sequence ID" value="CAB4745000.1"/>
    <property type="molecule type" value="Genomic_DNA"/>
</dbReference>
<dbReference type="InterPro" id="IPR036271">
    <property type="entry name" value="Tet_transcr_reg_TetR-rel_C_sf"/>
</dbReference>
<dbReference type="InterPro" id="IPR009057">
    <property type="entry name" value="Homeodomain-like_sf"/>
</dbReference>
<dbReference type="PANTHER" id="PTHR30055:SF160">
    <property type="entry name" value="TRANSCRIPTIONAL REGULATORY PROTEIN (PROBABLY ASNC-FAMILY)-RELATED"/>
    <property type="match status" value="1"/>
</dbReference>
<organism evidence="6">
    <name type="scientific">freshwater metagenome</name>
    <dbReference type="NCBI Taxonomy" id="449393"/>
    <lineage>
        <taxon>unclassified sequences</taxon>
        <taxon>metagenomes</taxon>
        <taxon>ecological metagenomes</taxon>
    </lineage>
</organism>
<keyword evidence="2" id="KW-0238">DNA-binding</keyword>
<dbReference type="PROSITE" id="PS50977">
    <property type="entry name" value="HTH_TETR_2"/>
    <property type="match status" value="1"/>
</dbReference>
<feature type="domain" description="HTH tetR-type" evidence="4">
    <location>
        <begin position="36"/>
        <end position="96"/>
    </location>
</feature>
<gene>
    <name evidence="5" type="ORF">UFOPK2766_01309</name>
    <name evidence="6" type="ORF">UFOPK3519_01827</name>
</gene>
<dbReference type="Pfam" id="PF21943">
    <property type="entry name" value="TetR_C_46"/>
    <property type="match status" value="1"/>
</dbReference>
<dbReference type="InterPro" id="IPR001647">
    <property type="entry name" value="HTH_TetR"/>
</dbReference>
<evidence type="ECO:0000256" key="3">
    <source>
        <dbReference type="ARBA" id="ARBA00023163"/>
    </source>
</evidence>
<evidence type="ECO:0000313" key="6">
    <source>
        <dbReference type="EMBL" id="CAB4918807.1"/>
    </source>
</evidence>
<dbReference type="GO" id="GO:0000976">
    <property type="term" value="F:transcription cis-regulatory region binding"/>
    <property type="evidence" value="ECO:0007669"/>
    <property type="project" value="TreeGrafter"/>
</dbReference>
<accession>A0A6J7HCR9</accession>
<dbReference type="PRINTS" id="PR00455">
    <property type="entry name" value="HTHTETR"/>
</dbReference>
<dbReference type="SUPFAM" id="SSF48498">
    <property type="entry name" value="Tetracyclin repressor-like, C-terminal domain"/>
    <property type="match status" value="1"/>
</dbReference>
<dbReference type="PROSITE" id="PS01081">
    <property type="entry name" value="HTH_TETR_1"/>
    <property type="match status" value="1"/>
</dbReference>
<dbReference type="GO" id="GO:0003700">
    <property type="term" value="F:DNA-binding transcription factor activity"/>
    <property type="evidence" value="ECO:0007669"/>
    <property type="project" value="TreeGrafter"/>
</dbReference>
<keyword evidence="3" id="KW-0804">Transcription</keyword>
<dbReference type="FunFam" id="1.10.10.60:FF:000141">
    <property type="entry name" value="TetR family transcriptional regulator"/>
    <property type="match status" value="1"/>
</dbReference>
<dbReference type="AlphaFoldDB" id="A0A6J7HCR9"/>
<name>A0A6J7HCR9_9ZZZZ</name>
<dbReference type="SUPFAM" id="SSF46689">
    <property type="entry name" value="Homeodomain-like"/>
    <property type="match status" value="1"/>
</dbReference>
<dbReference type="InterPro" id="IPR054129">
    <property type="entry name" value="DesT_TetR_C"/>
</dbReference>
<dbReference type="EMBL" id="CAFBMG010000215">
    <property type="protein sequence ID" value="CAB4918807.1"/>
    <property type="molecule type" value="Genomic_DNA"/>
</dbReference>
<protein>
    <submittedName>
        <fullName evidence="6">Unannotated protein</fullName>
    </submittedName>
</protein>
<dbReference type="Gene3D" id="1.10.357.10">
    <property type="entry name" value="Tetracycline Repressor, domain 2"/>
    <property type="match status" value="1"/>
</dbReference>
<proteinExistence type="predicted"/>
<dbReference type="Pfam" id="PF00440">
    <property type="entry name" value="TetR_N"/>
    <property type="match status" value="1"/>
</dbReference>
<evidence type="ECO:0000313" key="5">
    <source>
        <dbReference type="EMBL" id="CAB4745000.1"/>
    </source>
</evidence>
<sequence length="224" mass="24313">MPDSEVAQPSLALASTRGTVSGAGILSLLAMRLPAAERREQLLHTAVSVFAEHGYHATSMNEVAEAAGVTKPVLYQHFASKRELFIQLLTNIGAELQEIISKATAEAAGPRQQIENGFRAYFGFASEQTDSFKVLFGAGARRDPEFASFALGVETSIAESIADLIMVEGEPVAHRFLLAHSIVGMTEAATRYWLSHQREPQVNLLAEQLSQLAWSGMRGIRSQT</sequence>
<dbReference type="PANTHER" id="PTHR30055">
    <property type="entry name" value="HTH-TYPE TRANSCRIPTIONAL REGULATOR RUTR"/>
    <property type="match status" value="1"/>
</dbReference>